<dbReference type="Pfam" id="PF17751">
    <property type="entry name" value="SKICH"/>
    <property type="match status" value="1"/>
</dbReference>
<keyword evidence="3" id="KW-0963">Cytoplasm</keyword>
<accession>A0ABK0M577</accession>
<dbReference type="GeneTree" id="ENSGT00950000183025"/>
<evidence type="ECO:0000256" key="7">
    <source>
        <dbReference type="ARBA" id="ARBA00023212"/>
    </source>
</evidence>
<evidence type="ECO:0000256" key="5">
    <source>
        <dbReference type="ARBA" id="ARBA00023054"/>
    </source>
</evidence>
<keyword evidence="8" id="KW-0968">Cytoplasmic vesicle</keyword>
<dbReference type="PANTHER" id="PTHR31915:SF4">
    <property type="entry name" value="CALCIUM-BINDING AND COILED-COIL DOMAIN-CONTAINING PROTEIN 2"/>
    <property type="match status" value="1"/>
</dbReference>
<evidence type="ECO:0000256" key="6">
    <source>
        <dbReference type="ARBA" id="ARBA00023136"/>
    </source>
</evidence>
<dbReference type="Gene3D" id="2.60.40.2840">
    <property type="match status" value="1"/>
</dbReference>
<keyword evidence="17" id="KW-1185">Reference proteome</keyword>
<evidence type="ECO:0000256" key="13">
    <source>
        <dbReference type="SAM" id="Coils"/>
    </source>
</evidence>
<feature type="region of interest" description="Disordered" evidence="14">
    <location>
        <begin position="357"/>
        <end position="607"/>
    </location>
</feature>
<comment type="subcellular location">
    <subcellularLocation>
        <location evidence="1">Cytoplasm</location>
        <location evidence="1">Cytoskeleton</location>
    </subcellularLocation>
    <subcellularLocation>
        <location evidence="2">Cytoplasm</location>
        <location evidence="2">Perinuclear region</location>
    </subcellularLocation>
    <subcellularLocation>
        <location evidence="9">Cytoplasmic vesicle</location>
        <location evidence="9">Autophagosome membrane</location>
        <topology evidence="9">Peripheral membrane protein</topology>
    </subcellularLocation>
</comment>
<dbReference type="Ensembl" id="ENSRNOT00000128535.1">
    <property type="protein sequence ID" value="ENSRNOP00000110551.1"/>
    <property type="gene ID" value="ENSRNOG00000091290.1"/>
</dbReference>
<feature type="domain" description="SKICH" evidence="15">
    <location>
        <begin position="11"/>
        <end position="112"/>
    </location>
</feature>
<feature type="compositionally biased region" description="Low complexity" evidence="14">
    <location>
        <begin position="581"/>
        <end position="596"/>
    </location>
</feature>
<organism evidence="16 17">
    <name type="scientific">Rattus norvegicus</name>
    <name type="common">Rat</name>
    <dbReference type="NCBI Taxonomy" id="10116"/>
    <lineage>
        <taxon>Eukaryota</taxon>
        <taxon>Metazoa</taxon>
        <taxon>Chordata</taxon>
        <taxon>Craniata</taxon>
        <taxon>Vertebrata</taxon>
        <taxon>Euteleostomi</taxon>
        <taxon>Mammalia</taxon>
        <taxon>Eutheria</taxon>
        <taxon>Euarchontoglires</taxon>
        <taxon>Glires</taxon>
        <taxon>Rodentia</taxon>
        <taxon>Myomorpha</taxon>
        <taxon>Muroidea</taxon>
        <taxon>Muridae</taxon>
        <taxon>Murinae</taxon>
        <taxon>Rattus</taxon>
    </lineage>
</organism>
<evidence type="ECO:0000313" key="16">
    <source>
        <dbReference type="Ensembl" id="ENSRNOP00000110551.1"/>
    </source>
</evidence>
<evidence type="ECO:0000313" key="17">
    <source>
        <dbReference type="Proteomes" id="UP000002494"/>
    </source>
</evidence>
<feature type="coiled-coil region" evidence="13">
    <location>
        <begin position="123"/>
        <end position="237"/>
    </location>
</feature>
<evidence type="ECO:0000256" key="4">
    <source>
        <dbReference type="ARBA" id="ARBA00023006"/>
    </source>
</evidence>
<proteinExistence type="inferred from homology"/>
<keyword evidence="5 13" id="KW-0175">Coiled coil</keyword>
<reference evidence="16" key="1">
    <citation type="submission" date="2024-01" db="EMBL/GenBank/DDBJ databases">
        <title>GRCr8: a new rat reference genome assembly contstructed from accurate long reads and long range scaffolding.</title>
        <authorList>
            <person name="Doris P.A."/>
            <person name="Kalbfleisch T."/>
            <person name="Li K."/>
            <person name="Howe K."/>
            <person name="Wood J."/>
        </authorList>
    </citation>
    <scope>NUCLEOTIDE SEQUENCE [LARGE SCALE GENOMIC DNA]</scope>
    <source>
        <strain evidence="16">Brown Norway</strain>
    </source>
</reference>
<reference evidence="16" key="2">
    <citation type="submission" date="2025-08" db="UniProtKB">
        <authorList>
            <consortium name="Ensembl"/>
        </authorList>
    </citation>
    <scope>IDENTIFICATION</scope>
    <source>
        <strain evidence="16">Brown Norway</strain>
    </source>
</reference>
<evidence type="ECO:0000256" key="10">
    <source>
        <dbReference type="ARBA" id="ARBA00037963"/>
    </source>
</evidence>
<evidence type="ECO:0000259" key="15">
    <source>
        <dbReference type="Pfam" id="PF17751"/>
    </source>
</evidence>
<evidence type="ECO:0000256" key="3">
    <source>
        <dbReference type="ARBA" id="ARBA00022490"/>
    </source>
</evidence>
<reference evidence="16" key="3">
    <citation type="submission" date="2025-09" db="UniProtKB">
        <authorList>
            <consortium name="Ensembl"/>
        </authorList>
    </citation>
    <scope>IDENTIFICATION</scope>
    <source>
        <strain evidence="16">Brown Norway</strain>
    </source>
</reference>
<comment type="similarity">
    <text evidence="10">Belongs to the CALCOCO family.</text>
</comment>
<evidence type="ECO:0000256" key="8">
    <source>
        <dbReference type="ARBA" id="ARBA00023329"/>
    </source>
</evidence>
<keyword evidence="7" id="KW-0206">Cytoskeleton</keyword>
<protein>
    <recommendedName>
        <fullName evidence="11">Calcium-binding and coiled-coil domain-containing protein 2</fullName>
    </recommendedName>
    <alternativeName>
        <fullName evidence="12">Nuclear domain 10 protein NDP52</fullName>
    </alternativeName>
</protein>
<evidence type="ECO:0000256" key="2">
    <source>
        <dbReference type="ARBA" id="ARBA00004556"/>
    </source>
</evidence>
<sequence length="663" mass="74751">MEERHSNFSQVLFNNVEKFYIPGDVVCCYTLTEKFVPRPKDWVGVFKVGWETTQEYYTFMWAPMPDDLNTESATQQKIQFKAYYLPKDEEHYQFCYVDEDGLVQGISIPFQFPPPDSEEDIMIVINKEKMDEMEQLREELYQENQELKDKYADLHEQLQRKQVALEATQRMNESLGQEVEQKASWEKQKASWEEQKASWEEQKASWESEMLHLKEYNQKITSEKENMEIRIEDLLIQLMYKYRGLVDFILKDEEKTKHWERLQKESNSQLSSSFTEQKQHWKELERIVEMLKENDAAVWKEEQELKARVVALQQKLININIDYNHLQQDNDILCGENRRLNTEICLLKNENKALRSSLANKDVSSNERAAEPEVPTPQVDAEPEAPTPQVDAEPEDPSAQADVEPEVPSAQADAEPEVPSAQADAEPEVPSAQADAEPEVPSAQADAEPEAPSAQVAEPEVPSAQADAEPEVPSPQADAEPEVPSPQADAEPEVPPAQVDAEPEVPSPQADAEPEVSSPQAAAEPEVSSPQVDAEPEVSSPQAAAEPEVPSPQADAEPEVPSPQADAEPEVPSPQVDAESEAPSPQAAPESEVPSAQRAGSSNPLLWECDEDSYTGISGSSLYMDPSWEQLEPKDLYCPFCMKTYRATRRWVSWDNCPTLIPA</sequence>
<evidence type="ECO:0000256" key="9">
    <source>
        <dbReference type="ARBA" id="ARBA00037854"/>
    </source>
</evidence>
<dbReference type="PANTHER" id="PTHR31915">
    <property type="entry name" value="SKICH DOMAIN-CONTAINING PROTEIN"/>
    <property type="match status" value="1"/>
</dbReference>
<evidence type="ECO:0000256" key="1">
    <source>
        <dbReference type="ARBA" id="ARBA00004245"/>
    </source>
</evidence>
<name>A0ABK0M577_RAT</name>
<keyword evidence="4" id="KW-0072">Autophagy</keyword>
<evidence type="ECO:0000256" key="14">
    <source>
        <dbReference type="SAM" id="MobiDB-lite"/>
    </source>
</evidence>
<evidence type="ECO:0000256" key="11">
    <source>
        <dbReference type="ARBA" id="ARBA00040931"/>
    </source>
</evidence>
<keyword evidence="6" id="KW-0472">Membrane</keyword>
<dbReference type="Proteomes" id="UP000002494">
    <property type="component" value="Chromosome 10"/>
</dbReference>
<evidence type="ECO:0000256" key="12">
    <source>
        <dbReference type="ARBA" id="ARBA00041519"/>
    </source>
</evidence>
<dbReference type="InterPro" id="IPR051002">
    <property type="entry name" value="UBA_autophagy_assoc_protein"/>
</dbReference>
<dbReference type="InterPro" id="IPR041611">
    <property type="entry name" value="SKICH"/>
</dbReference>